<evidence type="ECO:0000313" key="6">
    <source>
        <dbReference type="EMBL" id="QQD19726.1"/>
    </source>
</evidence>
<protein>
    <recommendedName>
        <fullName evidence="5">Flagellar protein FliT</fullName>
    </recommendedName>
</protein>
<evidence type="ECO:0000313" key="7">
    <source>
        <dbReference type="Proteomes" id="UP000596063"/>
    </source>
</evidence>
<dbReference type="KEGG" id="snan:I6N98_07750"/>
<name>A0A7T4R3E5_9GAMM</name>
<dbReference type="InterPro" id="IPR008622">
    <property type="entry name" value="FliT"/>
</dbReference>
<keyword evidence="7" id="KW-1185">Reference proteome</keyword>
<reference evidence="6 7" key="1">
    <citation type="submission" date="2020-12" db="EMBL/GenBank/DDBJ databases">
        <authorList>
            <person name="Shan Y."/>
        </authorList>
    </citation>
    <scope>NUCLEOTIDE SEQUENCE [LARGE SCALE GENOMIC DNA]</scope>
    <source>
        <strain evidence="7">csc3.9</strain>
    </source>
</reference>
<keyword evidence="3" id="KW-1005">Bacterial flagellum biogenesis</keyword>
<gene>
    <name evidence="6" type="ORF">I6N98_07750</name>
</gene>
<evidence type="ECO:0000256" key="2">
    <source>
        <dbReference type="ARBA" id="ARBA00022490"/>
    </source>
</evidence>
<evidence type="ECO:0000256" key="1">
    <source>
        <dbReference type="ARBA" id="ARBA00004514"/>
    </source>
</evidence>
<evidence type="ECO:0000256" key="5">
    <source>
        <dbReference type="ARBA" id="ARBA00093797"/>
    </source>
</evidence>
<evidence type="ECO:0000256" key="3">
    <source>
        <dbReference type="ARBA" id="ARBA00022795"/>
    </source>
</evidence>
<organism evidence="6 7">
    <name type="scientific">Spongiibacter nanhainus</name>
    <dbReference type="NCBI Taxonomy" id="2794344"/>
    <lineage>
        <taxon>Bacteria</taxon>
        <taxon>Pseudomonadati</taxon>
        <taxon>Pseudomonadota</taxon>
        <taxon>Gammaproteobacteria</taxon>
        <taxon>Cellvibrionales</taxon>
        <taxon>Spongiibacteraceae</taxon>
        <taxon>Spongiibacter</taxon>
    </lineage>
</organism>
<dbReference type="AlphaFoldDB" id="A0A7T4R3E5"/>
<dbReference type="Proteomes" id="UP000596063">
    <property type="component" value="Chromosome"/>
</dbReference>
<sequence>MSGLVSPLMSPARQRAALELLELSESIRESCELGAWKDALEQQRNRRVLLDDFFASPCAESEASSVAAMIESLLETDNLVSALLYKHRGEILASAHNERRAAGNVNHYLENAS</sequence>
<keyword evidence="2" id="KW-0963">Cytoplasm</keyword>
<dbReference type="Pfam" id="PF05400">
    <property type="entry name" value="FliT"/>
    <property type="match status" value="1"/>
</dbReference>
<accession>A0A7T4R3E5</accession>
<evidence type="ECO:0000256" key="4">
    <source>
        <dbReference type="ARBA" id="ARBA00023186"/>
    </source>
</evidence>
<proteinExistence type="predicted"/>
<dbReference type="RefSeq" id="WP_198571210.1">
    <property type="nucleotide sequence ID" value="NZ_CP066167.1"/>
</dbReference>
<keyword evidence="4" id="KW-0143">Chaperone</keyword>
<dbReference type="EMBL" id="CP066167">
    <property type="protein sequence ID" value="QQD19726.1"/>
    <property type="molecule type" value="Genomic_DNA"/>
</dbReference>
<comment type="subcellular location">
    <subcellularLocation>
        <location evidence="1">Cytoplasm</location>
        <location evidence="1">Cytosol</location>
    </subcellularLocation>
</comment>